<dbReference type="OrthoDB" id="329419at2"/>
<reference evidence="3" key="1">
    <citation type="submission" date="2016-10" db="EMBL/GenBank/DDBJ databases">
        <authorList>
            <person name="Varghese N."/>
            <person name="Submissions S."/>
        </authorList>
    </citation>
    <scope>NUCLEOTIDE SEQUENCE [LARGE SCALE GENOMIC DNA]</scope>
    <source>
        <strain evidence="3">CGMCC 1.9150</strain>
    </source>
</reference>
<sequence length="154" mass="17031">MDTTWVVVADQARARLFSASDPRGPLEEVEDLANPEGRLHDRDLNADSPGRAFDSMGEGRHAMGKHHSPKEQEAIRFAHEVGERLAAGLHDGVFRHLIISATPRFLGLLRETLPEAVATCIVLELHKDLTALGRDEIRAHLPERLPRAPRSSQG</sequence>
<evidence type="ECO:0000313" key="2">
    <source>
        <dbReference type="EMBL" id="SEL98780.1"/>
    </source>
</evidence>
<dbReference type="EMBL" id="FOBC01000021">
    <property type="protein sequence ID" value="SEL98780.1"/>
    <property type="molecule type" value="Genomic_DNA"/>
</dbReference>
<dbReference type="RefSeq" id="WP_089715109.1">
    <property type="nucleotide sequence ID" value="NZ_FOBC01000021.1"/>
</dbReference>
<dbReference type="STRING" id="650850.SAMN04488129_12140"/>
<organism evidence="2 3">
    <name type="scientific">Halomonas daqiaonensis</name>
    <dbReference type="NCBI Taxonomy" id="650850"/>
    <lineage>
        <taxon>Bacteria</taxon>
        <taxon>Pseudomonadati</taxon>
        <taxon>Pseudomonadota</taxon>
        <taxon>Gammaproteobacteria</taxon>
        <taxon>Oceanospirillales</taxon>
        <taxon>Halomonadaceae</taxon>
        <taxon>Halomonas</taxon>
    </lineage>
</organism>
<dbReference type="AlphaFoldDB" id="A0A1H7UP42"/>
<name>A0A1H7UP42_9GAMM</name>
<gene>
    <name evidence="2" type="ORF">SAMN04488129_12140</name>
</gene>
<proteinExistence type="predicted"/>
<feature type="region of interest" description="Disordered" evidence="1">
    <location>
        <begin position="33"/>
        <end position="70"/>
    </location>
</feature>
<evidence type="ECO:0000256" key="1">
    <source>
        <dbReference type="SAM" id="MobiDB-lite"/>
    </source>
</evidence>
<dbReference type="InterPro" id="IPR019291">
    <property type="entry name" value="Host_attachment_protein"/>
</dbReference>
<dbReference type="Proteomes" id="UP000198807">
    <property type="component" value="Unassembled WGS sequence"/>
</dbReference>
<evidence type="ECO:0000313" key="3">
    <source>
        <dbReference type="Proteomes" id="UP000198807"/>
    </source>
</evidence>
<accession>A0A1H7UP42</accession>
<keyword evidence="3" id="KW-1185">Reference proteome</keyword>
<dbReference type="Pfam" id="PF10116">
    <property type="entry name" value="Host_attach"/>
    <property type="match status" value="1"/>
</dbReference>
<protein>
    <submittedName>
        <fullName evidence="2">Protein required for attachment to host cells</fullName>
    </submittedName>
</protein>